<dbReference type="AlphaFoldDB" id="A0A6N7XZW5"/>
<gene>
    <name evidence="1" type="ORF">FYJ83_11745</name>
</gene>
<accession>A0A6N7XZW5</accession>
<protein>
    <recommendedName>
        <fullName evidence="3">CopG family transcriptional regulator</fullName>
    </recommendedName>
</protein>
<reference evidence="1 2" key="1">
    <citation type="submission" date="2019-09" db="EMBL/GenBank/DDBJ databases">
        <title>In-depth cultivation of the pig gut microbiome towards novel bacterial diversity and tailored functional studies.</title>
        <authorList>
            <person name="Wylensek D."/>
            <person name="Hitch T.C.A."/>
            <person name="Clavel T."/>
        </authorList>
    </citation>
    <scope>NUCLEOTIDE SEQUENCE [LARGE SCALE GENOMIC DNA]</scope>
    <source>
        <strain evidence="1 2">WCA3-693-APC-4?</strain>
    </source>
</reference>
<evidence type="ECO:0000313" key="2">
    <source>
        <dbReference type="Proteomes" id="UP000469523"/>
    </source>
</evidence>
<dbReference type="EMBL" id="VUNQ01000025">
    <property type="protein sequence ID" value="MSU02144.1"/>
    <property type="molecule type" value="Genomic_DNA"/>
</dbReference>
<dbReference type="Proteomes" id="UP000469523">
    <property type="component" value="Unassembled WGS sequence"/>
</dbReference>
<organism evidence="1 2">
    <name type="scientific">Tissierella pigra</name>
    <dbReference type="NCBI Taxonomy" id="2607614"/>
    <lineage>
        <taxon>Bacteria</taxon>
        <taxon>Bacillati</taxon>
        <taxon>Bacillota</taxon>
        <taxon>Tissierellia</taxon>
        <taxon>Tissierellales</taxon>
        <taxon>Tissierellaceae</taxon>
        <taxon>Tissierella</taxon>
    </lineage>
</organism>
<dbReference type="RefSeq" id="WP_154440796.1">
    <property type="nucleotide sequence ID" value="NZ_JAHLPJ010000002.1"/>
</dbReference>
<comment type="caution">
    <text evidence="1">The sequence shown here is derived from an EMBL/GenBank/DDBJ whole genome shotgun (WGS) entry which is preliminary data.</text>
</comment>
<evidence type="ECO:0008006" key="3">
    <source>
        <dbReference type="Google" id="ProtNLM"/>
    </source>
</evidence>
<proteinExistence type="predicted"/>
<keyword evidence="2" id="KW-1185">Reference proteome</keyword>
<evidence type="ECO:0000313" key="1">
    <source>
        <dbReference type="EMBL" id="MSU02144.1"/>
    </source>
</evidence>
<sequence length="79" mass="9096">MSKLADRENKRKSVVSDIVSVQAEEKKEDKKDIIPRTFYIGTDHVKALAFEKAETGKDLSEIVREALDAYFGEKMEKYK</sequence>
<name>A0A6N7XZW5_9FIRM</name>